<dbReference type="Gene3D" id="3.30.420.10">
    <property type="entry name" value="Ribonuclease H-like superfamily/Ribonuclease H"/>
    <property type="match status" value="1"/>
</dbReference>
<organism evidence="1 2">
    <name type="scientific">Habropoda laboriosa</name>
    <dbReference type="NCBI Taxonomy" id="597456"/>
    <lineage>
        <taxon>Eukaryota</taxon>
        <taxon>Metazoa</taxon>
        <taxon>Ecdysozoa</taxon>
        <taxon>Arthropoda</taxon>
        <taxon>Hexapoda</taxon>
        <taxon>Insecta</taxon>
        <taxon>Pterygota</taxon>
        <taxon>Neoptera</taxon>
        <taxon>Endopterygota</taxon>
        <taxon>Hymenoptera</taxon>
        <taxon>Apocrita</taxon>
        <taxon>Aculeata</taxon>
        <taxon>Apoidea</taxon>
        <taxon>Anthophila</taxon>
        <taxon>Apidae</taxon>
        <taxon>Habropoda</taxon>
    </lineage>
</organism>
<keyword evidence="2" id="KW-1185">Reference proteome</keyword>
<name>A0A0L7QQI6_9HYME</name>
<proteinExistence type="predicted"/>
<dbReference type="GO" id="GO:0003676">
    <property type="term" value="F:nucleic acid binding"/>
    <property type="evidence" value="ECO:0007669"/>
    <property type="project" value="InterPro"/>
</dbReference>
<evidence type="ECO:0000313" key="2">
    <source>
        <dbReference type="Proteomes" id="UP000053825"/>
    </source>
</evidence>
<reference evidence="1 2" key="1">
    <citation type="submission" date="2015-07" db="EMBL/GenBank/DDBJ databases">
        <title>The genome of Habropoda laboriosa.</title>
        <authorList>
            <person name="Pan H."/>
            <person name="Kapheim K."/>
        </authorList>
    </citation>
    <scope>NUCLEOTIDE SEQUENCE [LARGE SCALE GENOMIC DNA]</scope>
    <source>
        <strain evidence="1">0110345459</strain>
    </source>
</reference>
<protein>
    <recommendedName>
        <fullName evidence="3">Histone-lysine N-methyltransferase SETMAR</fullName>
    </recommendedName>
</protein>
<dbReference type="AlphaFoldDB" id="A0A0L7QQI6"/>
<gene>
    <name evidence="1" type="ORF">WH47_06922</name>
</gene>
<dbReference type="EMBL" id="KQ414790">
    <property type="protein sequence ID" value="KOC60776.1"/>
    <property type="molecule type" value="Genomic_DNA"/>
</dbReference>
<sequence>KISKWVLHSLTPKNKLQRLTHLTRSKTEPIYHRSLTCDEKWIMYSNHKRFLMILCHKHHRCG</sequence>
<dbReference type="InterPro" id="IPR036397">
    <property type="entry name" value="RNaseH_sf"/>
</dbReference>
<feature type="non-terminal residue" evidence="1">
    <location>
        <position position="1"/>
    </location>
</feature>
<accession>A0A0L7QQI6</accession>
<evidence type="ECO:0000313" key="1">
    <source>
        <dbReference type="EMBL" id="KOC60776.1"/>
    </source>
</evidence>
<dbReference type="Proteomes" id="UP000053825">
    <property type="component" value="Unassembled WGS sequence"/>
</dbReference>
<evidence type="ECO:0008006" key="3">
    <source>
        <dbReference type="Google" id="ProtNLM"/>
    </source>
</evidence>